<dbReference type="Proteomes" id="UP001193035">
    <property type="component" value="Unassembled WGS sequence"/>
</dbReference>
<proteinExistence type="predicted"/>
<name>A0ABY2WVJ8_9RHOB</name>
<organism evidence="1 2">
    <name type="scientific">Ruegeria sediminis</name>
    <dbReference type="NCBI Taxonomy" id="2583820"/>
    <lineage>
        <taxon>Bacteria</taxon>
        <taxon>Pseudomonadati</taxon>
        <taxon>Pseudomonadota</taxon>
        <taxon>Alphaproteobacteria</taxon>
        <taxon>Rhodobacterales</taxon>
        <taxon>Roseobacteraceae</taxon>
        <taxon>Ruegeria</taxon>
    </lineage>
</organism>
<reference evidence="1 2" key="1">
    <citation type="submission" date="2019-05" db="EMBL/GenBank/DDBJ databases">
        <title>Ruegeria sp. nov., isolated from tidal flat.</title>
        <authorList>
            <person name="Kim W."/>
        </authorList>
    </citation>
    <scope>NUCLEOTIDE SEQUENCE [LARGE SCALE GENOMIC DNA]</scope>
    <source>
        <strain evidence="1 2">CAU 1488</strain>
    </source>
</reference>
<evidence type="ECO:0000313" key="1">
    <source>
        <dbReference type="EMBL" id="TMV06317.1"/>
    </source>
</evidence>
<dbReference type="RefSeq" id="WP_138843412.1">
    <property type="nucleotide sequence ID" value="NZ_VCPD01000005.1"/>
</dbReference>
<accession>A0ABY2WVJ8</accession>
<keyword evidence="2" id="KW-1185">Reference proteome</keyword>
<dbReference type="EMBL" id="VCPD01000005">
    <property type="protein sequence ID" value="TMV06317.1"/>
    <property type="molecule type" value="Genomic_DNA"/>
</dbReference>
<protein>
    <submittedName>
        <fullName evidence="1">Uncharacterized protein</fullName>
    </submittedName>
</protein>
<gene>
    <name evidence="1" type="ORF">FGK63_14255</name>
</gene>
<sequence>MMPRDAEIFAPLWTLVDALNIFTENHPGEELTMTEIDVRRITGMGIAIRPALRKAGFLNPRPGVWVRPA</sequence>
<evidence type="ECO:0000313" key="2">
    <source>
        <dbReference type="Proteomes" id="UP001193035"/>
    </source>
</evidence>
<comment type="caution">
    <text evidence="1">The sequence shown here is derived from an EMBL/GenBank/DDBJ whole genome shotgun (WGS) entry which is preliminary data.</text>
</comment>